<dbReference type="SUPFAM" id="SSF52540">
    <property type="entry name" value="P-loop containing nucleoside triphosphate hydrolases"/>
    <property type="match status" value="1"/>
</dbReference>
<dbReference type="PANTHER" id="PTHR28653:SF1">
    <property type="entry name" value="ATPASE SWSAP1"/>
    <property type="match status" value="1"/>
</dbReference>
<dbReference type="PANTHER" id="PTHR28653">
    <property type="match status" value="1"/>
</dbReference>
<accession>S9V5W0</accession>
<dbReference type="AlphaFoldDB" id="S9V5W0"/>
<evidence type="ECO:0008006" key="3">
    <source>
        <dbReference type="Google" id="ProtNLM"/>
    </source>
</evidence>
<evidence type="ECO:0000313" key="1">
    <source>
        <dbReference type="EMBL" id="EPY36454.1"/>
    </source>
</evidence>
<organism evidence="1 2">
    <name type="scientific">Strigomonas culicis</name>
    <dbReference type="NCBI Taxonomy" id="28005"/>
    <lineage>
        <taxon>Eukaryota</taxon>
        <taxon>Discoba</taxon>
        <taxon>Euglenozoa</taxon>
        <taxon>Kinetoplastea</taxon>
        <taxon>Metakinetoplastina</taxon>
        <taxon>Trypanosomatida</taxon>
        <taxon>Trypanosomatidae</taxon>
        <taxon>Strigomonadinae</taxon>
        <taxon>Strigomonas</taxon>
    </lineage>
</organism>
<sequence length="222" mass="23702">MLDFSDFFKKGSWPSVPLKGNGYFVSGARACGKTSFAFQVAVNCVLDGGIALVICTEASVHAKVPRPFVKLEDLPASALERIQFLYVDSWASAAHELMELSAADEIPSFIMIDDDGFADGADAAAPARAPPSLGSASLALCLSCLENVGDWLARNRRPLSYAVVSNTACADHMRRLPLPLGAFPLVHVWMGASGTVQVTPVAADDRVVEMCALRWRDGLCLA</sequence>
<name>S9V5W0_9TRYP</name>
<gene>
    <name evidence="1" type="ORF">STCU_00573</name>
</gene>
<dbReference type="GO" id="GO:0097196">
    <property type="term" value="C:Shu complex"/>
    <property type="evidence" value="ECO:0007669"/>
    <property type="project" value="TreeGrafter"/>
</dbReference>
<dbReference type="Proteomes" id="UP000015354">
    <property type="component" value="Unassembled WGS sequence"/>
</dbReference>
<proteinExistence type="predicted"/>
<dbReference type="InterPro" id="IPR027417">
    <property type="entry name" value="P-loop_NTPase"/>
</dbReference>
<reference evidence="1 2" key="1">
    <citation type="journal article" date="2013" name="PLoS ONE">
        <title>Predicting the Proteins of Angomonas deanei, Strigomonas culicis and Their Respective Endosymbionts Reveals New Aspects of the Trypanosomatidae Family.</title>
        <authorList>
            <person name="Motta M.C."/>
            <person name="Martins A.C."/>
            <person name="de Souza S.S."/>
            <person name="Catta-Preta C.M."/>
            <person name="Silva R."/>
            <person name="Klein C.C."/>
            <person name="de Almeida L.G."/>
            <person name="de Lima Cunha O."/>
            <person name="Ciapina L.P."/>
            <person name="Brocchi M."/>
            <person name="Colabardini A.C."/>
            <person name="de Araujo Lima B."/>
            <person name="Machado C.R."/>
            <person name="de Almeida Soares C.M."/>
            <person name="Probst C.M."/>
            <person name="de Menezes C.B."/>
            <person name="Thompson C.E."/>
            <person name="Bartholomeu D.C."/>
            <person name="Gradia D.F."/>
            <person name="Pavoni D.P."/>
            <person name="Grisard E.C."/>
            <person name="Fantinatti-Garboggini F."/>
            <person name="Marchini F.K."/>
            <person name="Rodrigues-Luiz G.F."/>
            <person name="Wagner G."/>
            <person name="Goldman G.H."/>
            <person name="Fietto J.L."/>
            <person name="Elias M.C."/>
            <person name="Goldman M.H."/>
            <person name="Sagot M.F."/>
            <person name="Pereira M."/>
            <person name="Stoco P.H."/>
            <person name="de Mendonca-Neto R.P."/>
            <person name="Teixeira S.M."/>
            <person name="Maciel T.E."/>
            <person name="de Oliveira Mendes T.A."/>
            <person name="Urmenyi T.P."/>
            <person name="de Souza W."/>
            <person name="Schenkman S."/>
            <person name="de Vasconcelos A.T."/>
        </authorList>
    </citation>
    <scope>NUCLEOTIDE SEQUENCE [LARGE SCALE GENOMIC DNA]</scope>
</reference>
<evidence type="ECO:0000313" key="2">
    <source>
        <dbReference type="Proteomes" id="UP000015354"/>
    </source>
</evidence>
<dbReference type="GO" id="GO:0000724">
    <property type="term" value="P:double-strand break repair via homologous recombination"/>
    <property type="evidence" value="ECO:0007669"/>
    <property type="project" value="TreeGrafter"/>
</dbReference>
<keyword evidence="2" id="KW-1185">Reference proteome</keyword>
<dbReference type="OrthoDB" id="269552at2759"/>
<dbReference type="EMBL" id="ATMH01000573">
    <property type="protein sequence ID" value="EPY36454.1"/>
    <property type="molecule type" value="Genomic_DNA"/>
</dbReference>
<dbReference type="Gene3D" id="3.40.50.300">
    <property type="entry name" value="P-loop containing nucleotide triphosphate hydrolases"/>
    <property type="match status" value="1"/>
</dbReference>
<comment type="caution">
    <text evidence="1">The sequence shown here is derived from an EMBL/GenBank/DDBJ whole genome shotgun (WGS) entry which is preliminary data.</text>
</comment>
<protein>
    <recommendedName>
        <fullName evidence="3">DNA recombination and repair protein Rad51-like C-terminal domain-containing protein</fullName>
    </recommendedName>
</protein>
<dbReference type="GO" id="GO:0003697">
    <property type="term" value="F:single-stranded DNA binding"/>
    <property type="evidence" value="ECO:0007669"/>
    <property type="project" value="TreeGrafter"/>
</dbReference>